<sequence length="922" mass="103744">MEKVKAIFGKGVWVFGIFLILFFPIFSKVEAETESNMIKNGGFEVDIWEDGNWKVNNKENIDIQHFAYKDDEWIEANEGNYALKYWMEEENIREESVTISQTLPSLPAGKYRLSAHIMGSSDTEQSYVSLIAGDQIAEAIKTSGYNNWETITMNFELDSETSRFAIGALVQGEAGAWGYLDNFTLERLNAEEEQPIEADIFVQKVDGLNDDFIKGVDISSIIVLEESNVRFYRESGEEDDLFTILADADINYVRVRVWNDPYDVQRNGYGGGNNDLKKAIEIGKRATANGMKVLVDFHYSDFWADPAKQQVPKAWEKMSFEDKKIAMYDYTKSSLQMMLDSGVDIGMVQVGNETTESFVGESDWEKMSQLFNQGSQAVRDVDPNILVALHFTNPETAGRYETIVKTLAVNDVDYDVFASSYYPFWHGTLENLTSELQHVADTYGKKVMVAETSYTYTDEDGDGHENTAPQDLGQVLNYPITVQGQANAIRDVIDAVAKVGEAGIGVFYWEPAWLPVGPASELEKNKELWEKHGSGWASSYAKEYDPEDAGKWYGGSAVDNQALFDFAGKALASLNVFKYVKTGAIATRTIDEVKTPTFSITLGESVILPETVQVVYNDGNTEEVPVTWNMSDLEGAVKNGVGSYIIAGTITNENLEVKAHLQINRENFVMNPSFEDEDRSMWRIEETTPQTQFQNKMEDAKTGQYSLHFYSDHSVQFKIEQEITDLTPGYYNFNLFLQGGDAVDQDIFIYARTAEREYKLASSVDGWLNWNNPELTDILVKDGNITIGIAVAANAGAWGTIDDFYLYKNKDNIEDQNKDPHPEEESGNGEQGQGKSPESVEDKVETPDDQNLSSSSDVKKEEVDEKTINEAKPMIQDQNQAKLEGELPNTGTNYYTYLLIGVMLVGIGFFIQLAYRKRRERI</sequence>
<dbReference type="InterPro" id="IPR017853">
    <property type="entry name" value="GH"/>
</dbReference>
<comment type="catalytic activity">
    <reaction evidence="9">
        <text>The enzyme specifically hydrolyzes (1-&gt;4)-beta-D-galactosidic linkages in type I arabinogalactans.</text>
        <dbReference type="EC" id="3.2.1.89"/>
    </reaction>
</comment>
<dbReference type="STRING" id="217031.ABB05_13925"/>
<dbReference type="InterPro" id="IPR011683">
    <property type="entry name" value="Glyco_hydro_53"/>
</dbReference>
<keyword evidence="3" id="KW-0134">Cell wall</keyword>
<keyword evidence="11" id="KW-1133">Transmembrane helix</keyword>
<dbReference type="RefSeq" id="WP_064468361.1">
    <property type="nucleotide sequence ID" value="NZ_LDJR01000054.1"/>
</dbReference>
<proteinExistence type="inferred from homology"/>
<dbReference type="AlphaFoldDB" id="A0A177ZNR0"/>
<dbReference type="EC" id="3.2.1.89" evidence="9"/>
<keyword evidence="4" id="KW-0964">Secreted</keyword>
<dbReference type="Gene3D" id="2.60.120.260">
    <property type="entry name" value="Galactose-binding domain-like"/>
    <property type="match status" value="2"/>
</dbReference>
<evidence type="ECO:0000256" key="3">
    <source>
        <dbReference type="ARBA" id="ARBA00022512"/>
    </source>
</evidence>
<keyword evidence="11" id="KW-0812">Transmembrane</keyword>
<accession>A0A177ZNR0</accession>
<feature type="region of interest" description="Disordered" evidence="10">
    <location>
        <begin position="812"/>
        <end position="887"/>
    </location>
</feature>
<dbReference type="Pfam" id="PF00746">
    <property type="entry name" value="Gram_pos_anchor"/>
    <property type="match status" value="1"/>
</dbReference>
<dbReference type="GO" id="GO:0015926">
    <property type="term" value="F:glucosidase activity"/>
    <property type="evidence" value="ECO:0007669"/>
    <property type="project" value="InterPro"/>
</dbReference>
<feature type="domain" description="Gram-positive cocci surface proteins LPxTG" evidence="12">
    <location>
        <begin position="884"/>
        <end position="920"/>
    </location>
</feature>
<reference evidence="14 15" key="1">
    <citation type="submission" date="2015-05" db="EMBL/GenBank/DDBJ databases">
        <title>Comparison of genome.</title>
        <authorList>
            <person name="Zheng Z."/>
            <person name="Sun M."/>
        </authorList>
    </citation>
    <scope>NUCLEOTIDE SEQUENCE [LARGE SCALE GENOMIC DNA]</scope>
    <source>
        <strain evidence="14 15">G25-74</strain>
    </source>
</reference>
<evidence type="ECO:0000313" key="15">
    <source>
        <dbReference type="Proteomes" id="UP000077881"/>
    </source>
</evidence>
<keyword evidence="6 9" id="KW-0378">Hydrolase</keyword>
<dbReference type="PANTHER" id="PTHR34983:SF2">
    <property type="entry name" value="ENDO-BETA-1,4-GALACTANASE"/>
    <property type="match status" value="1"/>
</dbReference>
<feature type="domain" description="Bacterial Ig-like" evidence="13">
    <location>
        <begin position="598"/>
        <end position="651"/>
    </location>
</feature>
<comment type="caution">
    <text evidence="14">The sequence shown here is derived from an EMBL/GenBank/DDBJ whole genome shotgun (WGS) entry which is preliminary data.</text>
</comment>
<dbReference type="Gene3D" id="3.20.20.80">
    <property type="entry name" value="Glycosidases"/>
    <property type="match status" value="1"/>
</dbReference>
<name>A0A177ZNR0_9BACI</name>
<evidence type="ECO:0000256" key="4">
    <source>
        <dbReference type="ARBA" id="ARBA00022525"/>
    </source>
</evidence>
<comment type="similarity">
    <text evidence="2 9">Belongs to the glycosyl hydrolase 53 family.</text>
</comment>
<dbReference type="PANTHER" id="PTHR34983">
    <property type="entry name" value="ARABINOGALACTAN ENDO-BETA-1,4-GALACTANASE A"/>
    <property type="match status" value="1"/>
</dbReference>
<evidence type="ECO:0000256" key="9">
    <source>
        <dbReference type="RuleBase" id="RU361192"/>
    </source>
</evidence>
<keyword evidence="8 9" id="KW-0326">Glycosidase</keyword>
<dbReference type="SUPFAM" id="SSF51445">
    <property type="entry name" value="(Trans)glycosidases"/>
    <property type="match status" value="1"/>
</dbReference>
<keyword evidence="7" id="KW-0572">Peptidoglycan-anchor</keyword>
<feature type="compositionally biased region" description="Basic and acidic residues" evidence="10">
    <location>
        <begin position="857"/>
        <end position="869"/>
    </location>
</feature>
<evidence type="ECO:0000256" key="6">
    <source>
        <dbReference type="ARBA" id="ARBA00022801"/>
    </source>
</evidence>
<evidence type="ECO:0000256" key="2">
    <source>
        <dbReference type="ARBA" id="ARBA00010687"/>
    </source>
</evidence>
<keyword evidence="11" id="KW-0472">Membrane</keyword>
<evidence type="ECO:0000313" key="14">
    <source>
        <dbReference type="EMBL" id="OAK69069.1"/>
    </source>
</evidence>
<dbReference type="Pfam" id="PF07745">
    <property type="entry name" value="Glyco_hydro_53"/>
    <property type="match status" value="1"/>
</dbReference>
<dbReference type="EMBL" id="LDJR01000054">
    <property type="protein sequence ID" value="OAK69069.1"/>
    <property type="molecule type" value="Genomic_DNA"/>
</dbReference>
<gene>
    <name evidence="14" type="ORF">ABB05_13925</name>
</gene>
<dbReference type="PATRIC" id="fig|217031.6.peg.2997"/>
<dbReference type="InterPro" id="IPR011081">
    <property type="entry name" value="Big_4"/>
</dbReference>
<evidence type="ECO:0000259" key="12">
    <source>
        <dbReference type="Pfam" id="PF00746"/>
    </source>
</evidence>
<evidence type="ECO:0000256" key="8">
    <source>
        <dbReference type="ARBA" id="ARBA00023295"/>
    </source>
</evidence>
<dbReference type="Pfam" id="PF07532">
    <property type="entry name" value="Big_4"/>
    <property type="match status" value="1"/>
</dbReference>
<evidence type="ECO:0000256" key="10">
    <source>
        <dbReference type="SAM" id="MobiDB-lite"/>
    </source>
</evidence>
<organism evidence="14 15">
    <name type="scientific">Lederbergia galactosidilytica</name>
    <dbReference type="NCBI Taxonomy" id="217031"/>
    <lineage>
        <taxon>Bacteria</taxon>
        <taxon>Bacillati</taxon>
        <taxon>Bacillota</taxon>
        <taxon>Bacilli</taxon>
        <taxon>Bacillales</taxon>
        <taxon>Bacillaceae</taxon>
        <taxon>Lederbergia</taxon>
    </lineage>
</organism>
<dbReference type="GO" id="GO:0031218">
    <property type="term" value="F:arabinogalactan endo-1,4-beta-galactosidase activity"/>
    <property type="evidence" value="ECO:0007669"/>
    <property type="project" value="UniProtKB-EC"/>
</dbReference>
<evidence type="ECO:0000256" key="11">
    <source>
        <dbReference type="SAM" id="Phobius"/>
    </source>
</evidence>
<dbReference type="GO" id="GO:0045490">
    <property type="term" value="P:pectin catabolic process"/>
    <property type="evidence" value="ECO:0007669"/>
    <property type="project" value="TreeGrafter"/>
</dbReference>
<feature type="transmembrane region" description="Helical" evidence="11">
    <location>
        <begin position="894"/>
        <end position="915"/>
    </location>
</feature>
<evidence type="ECO:0000256" key="7">
    <source>
        <dbReference type="ARBA" id="ARBA00023088"/>
    </source>
</evidence>
<dbReference type="InterPro" id="IPR019931">
    <property type="entry name" value="LPXTG_anchor"/>
</dbReference>
<evidence type="ECO:0000256" key="5">
    <source>
        <dbReference type="ARBA" id="ARBA00022729"/>
    </source>
</evidence>
<feature type="transmembrane region" description="Helical" evidence="11">
    <location>
        <begin position="7"/>
        <end position="26"/>
    </location>
</feature>
<dbReference type="Proteomes" id="UP000077881">
    <property type="component" value="Unassembled WGS sequence"/>
</dbReference>
<dbReference type="NCBIfam" id="TIGR01167">
    <property type="entry name" value="LPXTG_anchor"/>
    <property type="match status" value="1"/>
</dbReference>
<feature type="compositionally biased region" description="Basic and acidic residues" evidence="10">
    <location>
        <begin position="812"/>
        <end position="824"/>
    </location>
</feature>
<comment type="subcellular location">
    <subcellularLocation>
        <location evidence="1">Secreted</location>
        <location evidence="1">Cell wall</location>
        <topology evidence="1">Peptidoglycan-anchor</topology>
    </subcellularLocation>
</comment>
<evidence type="ECO:0000259" key="13">
    <source>
        <dbReference type="Pfam" id="PF07532"/>
    </source>
</evidence>
<protein>
    <recommendedName>
        <fullName evidence="9">Arabinogalactan endo-beta-1,4-galactanase</fullName>
        <ecNumber evidence="9">3.2.1.89</ecNumber>
    </recommendedName>
</protein>
<keyword evidence="15" id="KW-1185">Reference proteome</keyword>
<keyword evidence="5" id="KW-0732">Signal</keyword>
<dbReference type="OrthoDB" id="9768786at2"/>
<evidence type="ECO:0000256" key="1">
    <source>
        <dbReference type="ARBA" id="ARBA00004168"/>
    </source>
</evidence>